<evidence type="ECO:0000313" key="6">
    <source>
        <dbReference type="Proteomes" id="UP001432027"/>
    </source>
</evidence>
<dbReference type="Pfam" id="PF14497">
    <property type="entry name" value="GST_C_3"/>
    <property type="match status" value="1"/>
</dbReference>
<evidence type="ECO:0000256" key="1">
    <source>
        <dbReference type="ARBA" id="ARBA00012452"/>
    </source>
</evidence>
<keyword evidence="2" id="KW-0808">Transferase</keyword>
<dbReference type="InterPro" id="IPR004046">
    <property type="entry name" value="GST_C"/>
</dbReference>
<keyword evidence="6" id="KW-1185">Reference proteome</keyword>
<dbReference type="SUPFAM" id="SSF47616">
    <property type="entry name" value="GST C-terminal domain-like"/>
    <property type="match status" value="1"/>
</dbReference>
<dbReference type="Gene3D" id="1.20.1050.10">
    <property type="match status" value="1"/>
</dbReference>
<name>A0AAV5SJP6_9BILA</name>
<dbReference type="InterPro" id="IPR036282">
    <property type="entry name" value="Glutathione-S-Trfase_C_sf"/>
</dbReference>
<dbReference type="InterPro" id="IPR050213">
    <property type="entry name" value="GST_superfamily"/>
</dbReference>
<dbReference type="Proteomes" id="UP001432027">
    <property type="component" value="Unassembled WGS sequence"/>
</dbReference>
<accession>A0AAV5SJP6</accession>
<sequence>AGKTPFERALVDALGDQFKDYWTEMTSFNIAMYRQHLPNMTEEFEKKKIEVGEPARDKLYGILTKEYKKNGSTGYLVGDSITWIDLVVVDHLGLLDHFVPGFMDGFEEIRNLQKNVNANLKLAEWIRTRPHTNM</sequence>
<evidence type="ECO:0000313" key="5">
    <source>
        <dbReference type="EMBL" id="GMS81629.1"/>
    </source>
</evidence>
<dbReference type="FunFam" id="1.20.1050.10:FF:000044">
    <property type="entry name" value="Glutathione S-transferase"/>
    <property type="match status" value="1"/>
</dbReference>
<dbReference type="AlphaFoldDB" id="A0AAV5SJP6"/>
<dbReference type="InterPro" id="IPR010987">
    <property type="entry name" value="Glutathione-S-Trfase_C-like"/>
</dbReference>
<feature type="non-terminal residue" evidence="5">
    <location>
        <position position="1"/>
    </location>
</feature>
<gene>
    <name evidence="5" type="ORF">PENTCL1PPCAC_3804</name>
</gene>
<dbReference type="PANTHER" id="PTHR11571:SF224">
    <property type="entry name" value="HEMATOPOIETIC PROSTAGLANDIN D SYNTHASE"/>
    <property type="match status" value="1"/>
</dbReference>
<proteinExistence type="predicted"/>
<dbReference type="EMBL" id="BTSX01000001">
    <property type="protein sequence ID" value="GMS81629.1"/>
    <property type="molecule type" value="Genomic_DNA"/>
</dbReference>
<evidence type="ECO:0000256" key="2">
    <source>
        <dbReference type="ARBA" id="ARBA00022679"/>
    </source>
</evidence>
<dbReference type="GO" id="GO:0006749">
    <property type="term" value="P:glutathione metabolic process"/>
    <property type="evidence" value="ECO:0007669"/>
    <property type="project" value="TreeGrafter"/>
</dbReference>
<dbReference type="GO" id="GO:0004364">
    <property type="term" value="F:glutathione transferase activity"/>
    <property type="evidence" value="ECO:0007669"/>
    <property type="project" value="UniProtKB-EC"/>
</dbReference>
<evidence type="ECO:0000256" key="3">
    <source>
        <dbReference type="ARBA" id="ARBA00047960"/>
    </source>
</evidence>
<protein>
    <recommendedName>
        <fullName evidence="1">glutathione transferase</fullName>
        <ecNumber evidence="1">2.5.1.18</ecNumber>
    </recommendedName>
</protein>
<feature type="domain" description="GST C-terminal" evidence="4">
    <location>
        <begin position="4"/>
        <end position="134"/>
    </location>
</feature>
<comment type="caution">
    <text evidence="5">The sequence shown here is derived from an EMBL/GenBank/DDBJ whole genome shotgun (WGS) entry which is preliminary data.</text>
</comment>
<organism evidence="5 6">
    <name type="scientific">Pristionchus entomophagus</name>
    <dbReference type="NCBI Taxonomy" id="358040"/>
    <lineage>
        <taxon>Eukaryota</taxon>
        <taxon>Metazoa</taxon>
        <taxon>Ecdysozoa</taxon>
        <taxon>Nematoda</taxon>
        <taxon>Chromadorea</taxon>
        <taxon>Rhabditida</taxon>
        <taxon>Rhabditina</taxon>
        <taxon>Diplogasteromorpha</taxon>
        <taxon>Diplogasteroidea</taxon>
        <taxon>Neodiplogasteridae</taxon>
        <taxon>Pristionchus</taxon>
    </lineage>
</organism>
<dbReference type="PROSITE" id="PS50405">
    <property type="entry name" value="GST_CTER"/>
    <property type="match status" value="1"/>
</dbReference>
<dbReference type="PANTHER" id="PTHR11571">
    <property type="entry name" value="GLUTATHIONE S-TRANSFERASE"/>
    <property type="match status" value="1"/>
</dbReference>
<evidence type="ECO:0000259" key="4">
    <source>
        <dbReference type="PROSITE" id="PS50405"/>
    </source>
</evidence>
<dbReference type="EC" id="2.5.1.18" evidence="1"/>
<reference evidence="5" key="1">
    <citation type="submission" date="2023-10" db="EMBL/GenBank/DDBJ databases">
        <title>Genome assembly of Pristionchus species.</title>
        <authorList>
            <person name="Yoshida K."/>
            <person name="Sommer R.J."/>
        </authorList>
    </citation>
    <scope>NUCLEOTIDE SEQUENCE</scope>
    <source>
        <strain evidence="5">RS0144</strain>
    </source>
</reference>
<dbReference type="CDD" id="cd03192">
    <property type="entry name" value="GST_C_Sigma_like"/>
    <property type="match status" value="1"/>
</dbReference>
<comment type="catalytic activity">
    <reaction evidence="3">
        <text>RX + glutathione = an S-substituted glutathione + a halide anion + H(+)</text>
        <dbReference type="Rhea" id="RHEA:16437"/>
        <dbReference type="ChEBI" id="CHEBI:15378"/>
        <dbReference type="ChEBI" id="CHEBI:16042"/>
        <dbReference type="ChEBI" id="CHEBI:17792"/>
        <dbReference type="ChEBI" id="CHEBI:57925"/>
        <dbReference type="ChEBI" id="CHEBI:90779"/>
        <dbReference type="EC" id="2.5.1.18"/>
    </reaction>
</comment>